<reference evidence="2" key="1">
    <citation type="submission" date="2022-01" db="UniProtKB">
        <authorList>
            <consortium name="EnsemblMetazoa"/>
        </authorList>
    </citation>
    <scope>IDENTIFICATION</scope>
</reference>
<dbReference type="AlphaFoldDB" id="A0A8I6S6A9"/>
<evidence type="ECO:0000256" key="1">
    <source>
        <dbReference type="SAM" id="MobiDB-lite"/>
    </source>
</evidence>
<dbReference type="GeneID" id="106672495"/>
<dbReference type="EnsemblMetazoa" id="XM_014404002.1">
    <property type="protein sequence ID" value="XP_014259488.1"/>
    <property type="gene ID" value="LOC106672495"/>
</dbReference>
<dbReference type="RefSeq" id="XP_014259488.1">
    <property type="nucleotide sequence ID" value="XM_014404002.1"/>
</dbReference>
<dbReference type="OrthoDB" id="10384471at2759"/>
<dbReference type="KEGG" id="clec:106672495"/>
<feature type="region of interest" description="Disordered" evidence="1">
    <location>
        <begin position="1"/>
        <end position="25"/>
    </location>
</feature>
<organism evidence="2 3">
    <name type="scientific">Cimex lectularius</name>
    <name type="common">Bed bug</name>
    <name type="synonym">Acanthia lectularia</name>
    <dbReference type="NCBI Taxonomy" id="79782"/>
    <lineage>
        <taxon>Eukaryota</taxon>
        <taxon>Metazoa</taxon>
        <taxon>Ecdysozoa</taxon>
        <taxon>Arthropoda</taxon>
        <taxon>Hexapoda</taxon>
        <taxon>Insecta</taxon>
        <taxon>Pterygota</taxon>
        <taxon>Neoptera</taxon>
        <taxon>Paraneoptera</taxon>
        <taxon>Hemiptera</taxon>
        <taxon>Heteroptera</taxon>
        <taxon>Panheteroptera</taxon>
        <taxon>Cimicomorpha</taxon>
        <taxon>Cimicidae</taxon>
        <taxon>Cimex</taxon>
    </lineage>
</organism>
<sequence length="280" mass="31248">MEKVAKGGSKQKRASKTTGEFKDTARQLMNVEGAIEELNREAVRHEHRGLVARQGARDLLEEGKKKEARTLIEQMLSERNYVVACGVTSRRIKRLSEEIKETAKRSGGITKRVAKAIGDVELSIKGSVLAEIEEALNSLEAALNPQLERASSVIELVSTVKAIDIDQLQRELEGEISVLSNLSLGKSMSNSGGSRFNTRKYKLEKKLDRGDTTPEVRNIKTDSETEEDTQRTAVEEEDEEDDDDEEEAEDEEDEEGEEDSDESEDNARDRSDSESQSETD</sequence>
<evidence type="ECO:0000313" key="2">
    <source>
        <dbReference type="EnsemblMetazoa" id="XP_014259488.1"/>
    </source>
</evidence>
<accession>A0A8I6S6A9</accession>
<proteinExistence type="predicted"/>
<feature type="compositionally biased region" description="Basic and acidic residues" evidence="1">
    <location>
        <begin position="204"/>
        <end position="234"/>
    </location>
</feature>
<keyword evidence="3" id="KW-1185">Reference proteome</keyword>
<feature type="compositionally biased region" description="Acidic residues" evidence="1">
    <location>
        <begin position="235"/>
        <end position="264"/>
    </location>
</feature>
<feature type="region of interest" description="Disordered" evidence="1">
    <location>
        <begin position="184"/>
        <end position="280"/>
    </location>
</feature>
<evidence type="ECO:0000313" key="3">
    <source>
        <dbReference type="Proteomes" id="UP000494040"/>
    </source>
</evidence>
<dbReference type="Proteomes" id="UP000494040">
    <property type="component" value="Unassembled WGS sequence"/>
</dbReference>
<feature type="compositionally biased region" description="Polar residues" evidence="1">
    <location>
        <begin position="184"/>
        <end position="196"/>
    </location>
</feature>
<protein>
    <submittedName>
        <fullName evidence="2">Uncharacterized protein</fullName>
    </submittedName>
</protein>
<name>A0A8I6S6A9_CIMLE</name>